<organism evidence="2 3">
    <name type="scientific">Candida dubliniensis (strain CD36 / ATCC MYA-646 / CBS 7987 / NCPF 3949 / NRRL Y-17841)</name>
    <name type="common">Yeast</name>
    <dbReference type="NCBI Taxonomy" id="573826"/>
    <lineage>
        <taxon>Eukaryota</taxon>
        <taxon>Fungi</taxon>
        <taxon>Dikarya</taxon>
        <taxon>Ascomycota</taxon>
        <taxon>Saccharomycotina</taxon>
        <taxon>Pichiomycetes</taxon>
        <taxon>Debaryomycetaceae</taxon>
        <taxon>Candida/Lodderomyces clade</taxon>
        <taxon>Candida</taxon>
    </lineage>
</organism>
<sequence length="111" mass="13119">MCYSFLYCIRIFLFHIQCIFQSTLTPRKCAFRIILQLVIFPIHRFKYLLQLFARIGKSLGLGATTLKVGKVQLRHEKFFLAILDCYVKLNNLMKLFDHDFCFNDSNFIVQG</sequence>
<dbReference type="OrthoDB" id="10464763at2759"/>
<dbReference type="AlphaFoldDB" id="B9W6Y5"/>
<evidence type="ECO:0000313" key="3">
    <source>
        <dbReference type="Proteomes" id="UP000002605"/>
    </source>
</evidence>
<dbReference type="CGD" id="CAL0000161298">
    <property type="gene designation" value="Cd36_01830"/>
</dbReference>
<gene>
    <name evidence="1" type="ordered locus">Cd36_01830</name>
    <name evidence="2" type="ORF">CD36_01830</name>
</gene>
<accession>B9W6Y5</accession>
<evidence type="ECO:0000313" key="2">
    <source>
        <dbReference type="EMBL" id="CAX44443.1"/>
    </source>
</evidence>
<dbReference type="Proteomes" id="UP000002605">
    <property type="component" value="Chromosome 1"/>
</dbReference>
<protein>
    <submittedName>
        <fullName evidence="2">Uncharacterized protein</fullName>
    </submittedName>
</protein>
<dbReference type="EMBL" id="FM992688">
    <property type="protein sequence ID" value="CAX44443.1"/>
    <property type="molecule type" value="Genomic_DNA"/>
</dbReference>
<evidence type="ECO:0000313" key="1">
    <source>
        <dbReference type="CGD" id="CAL0000161298"/>
    </source>
</evidence>
<dbReference type="VEuPathDB" id="FungiDB:CD36_01830"/>
<dbReference type="GeneID" id="8044391"/>
<dbReference type="KEGG" id="cdu:CD36_01830"/>
<keyword evidence="3" id="KW-1185">Reference proteome</keyword>
<proteinExistence type="predicted"/>
<name>B9W6Y5_CANDC</name>
<reference evidence="2 3" key="1">
    <citation type="journal article" date="2009" name="Genome Res.">
        <title>Comparative genomics of the fungal pathogens Candida dubliniensis and Candida albicans.</title>
        <authorList>
            <person name="Jackson A.P."/>
            <person name="Gamble J.A."/>
            <person name="Yeomans T."/>
            <person name="Moran G.P."/>
            <person name="Saunders D."/>
            <person name="Harris D."/>
            <person name="Aslett M."/>
            <person name="Barrell J.F."/>
            <person name="Butler G."/>
            <person name="Citiulo F."/>
            <person name="Coleman D.C."/>
            <person name="de Groot P.W.J."/>
            <person name="Goodwin T.J."/>
            <person name="Quail M.A."/>
            <person name="McQuillan J."/>
            <person name="Munro C.A."/>
            <person name="Pain A."/>
            <person name="Poulter R.T."/>
            <person name="Rajandream M.A."/>
            <person name="Renauld H."/>
            <person name="Spiering M.J."/>
            <person name="Tivey A."/>
            <person name="Gow N.A.R."/>
            <person name="Barrell B."/>
            <person name="Sullivan D.J."/>
            <person name="Berriman M."/>
        </authorList>
    </citation>
    <scope>NUCLEOTIDE SEQUENCE [LARGE SCALE GENOMIC DNA]</scope>
    <source>
        <strain evidence="3">CD36 / ATCC MYA-646 / CBS 7987 / NCPF 3949 / NRRL Y-17841</strain>
    </source>
</reference>
<dbReference type="HOGENOM" id="CLU_2158057_0_0_1"/>
<dbReference type="RefSeq" id="XP_002416856.1">
    <property type="nucleotide sequence ID" value="XM_002416811.1"/>
</dbReference>